<dbReference type="InterPro" id="IPR000089">
    <property type="entry name" value="Biotin_lipoyl"/>
</dbReference>
<reference evidence="6 7" key="1">
    <citation type="submission" date="2016-08" db="EMBL/GenBank/DDBJ databases">
        <authorList>
            <consortium name="Lentinula edodes genome sequencing consortium"/>
            <person name="Sakamoto Y."/>
            <person name="Nakade K."/>
            <person name="Sato S."/>
            <person name="Yoshida Y."/>
            <person name="Miyazaki K."/>
            <person name="Natsume S."/>
            <person name="Konno N."/>
        </authorList>
    </citation>
    <scope>NUCLEOTIDE SEQUENCE [LARGE SCALE GENOMIC DNA]</scope>
    <source>
        <strain evidence="6 7">NBRC 111202</strain>
    </source>
</reference>
<dbReference type="InterPro" id="IPR003833">
    <property type="entry name" value="CT_C_D"/>
</dbReference>
<dbReference type="GO" id="GO:0005524">
    <property type="term" value="F:ATP binding"/>
    <property type="evidence" value="ECO:0007669"/>
    <property type="project" value="UniProtKB-KW"/>
</dbReference>
<dbReference type="EMBL" id="BDGU01000007">
    <property type="protein sequence ID" value="GAV99033.1"/>
    <property type="molecule type" value="Genomic_DNA"/>
</dbReference>
<dbReference type="InterPro" id="IPR011053">
    <property type="entry name" value="Single_hybrid_motif"/>
</dbReference>
<dbReference type="SUPFAM" id="SSF50891">
    <property type="entry name" value="Cyclophilin-like"/>
    <property type="match status" value="1"/>
</dbReference>
<dbReference type="PANTHER" id="PTHR34698:SF2">
    <property type="entry name" value="5-OXOPROLINASE SUBUNIT B"/>
    <property type="match status" value="1"/>
</dbReference>
<feature type="domain" description="Lipoyl-binding" evidence="4">
    <location>
        <begin position="166"/>
        <end position="229"/>
    </location>
</feature>
<evidence type="ECO:0000313" key="7">
    <source>
        <dbReference type="Proteomes" id="UP000188533"/>
    </source>
</evidence>
<evidence type="ECO:0000256" key="1">
    <source>
        <dbReference type="ARBA" id="ARBA00022741"/>
    </source>
</evidence>
<dbReference type="PANTHER" id="PTHR34698">
    <property type="entry name" value="5-OXOPROLINASE SUBUNIT B"/>
    <property type="match status" value="1"/>
</dbReference>
<dbReference type="GO" id="GO:0016787">
    <property type="term" value="F:hydrolase activity"/>
    <property type="evidence" value="ECO:0007669"/>
    <property type="project" value="UniProtKB-KW"/>
</dbReference>
<dbReference type="Gene3D" id="2.40.50.100">
    <property type="match status" value="1"/>
</dbReference>
<evidence type="ECO:0000259" key="4">
    <source>
        <dbReference type="Pfam" id="PF00364"/>
    </source>
</evidence>
<sequence length="232" mass="26470">MNPSRTYTPRGAVGLAGLVSAIYPVESPGGYQLYGRTLPAWQTWGQGSNFSPDKPWMLQPFDQIHFEVIKEEEYQKLEQQFDAGQYSFKMENCIFSLKDYTDFINSIETETSAFRNKQTKAVLQQEQKEQLLLEEWLKEQRNHSKHSETTQINSDGLVHFTAPLSAMIWKILVQSGTTIQHEDEILVILEAMKTQIPVKAGRQHVGRIIKAFGKGVQEGEQVNAGDNLFFLE</sequence>
<dbReference type="InterPro" id="IPR029000">
    <property type="entry name" value="Cyclophilin-like_dom_sf"/>
</dbReference>
<accession>A0A1Q3DW16</accession>
<gene>
    <name evidence="6" type="ORF">LENED_000461</name>
</gene>
<dbReference type="CDD" id="cd06850">
    <property type="entry name" value="biotinyl_domain"/>
    <property type="match status" value="1"/>
</dbReference>
<dbReference type="Gene3D" id="2.40.100.10">
    <property type="entry name" value="Cyclophilin-like"/>
    <property type="match status" value="1"/>
</dbReference>
<dbReference type="Proteomes" id="UP000188533">
    <property type="component" value="Unassembled WGS sequence"/>
</dbReference>
<dbReference type="STRING" id="5353.A0A1Q3DW16"/>
<organism evidence="6 7">
    <name type="scientific">Lentinula edodes</name>
    <name type="common">Shiitake mushroom</name>
    <name type="synonym">Lentinus edodes</name>
    <dbReference type="NCBI Taxonomy" id="5353"/>
    <lineage>
        <taxon>Eukaryota</taxon>
        <taxon>Fungi</taxon>
        <taxon>Dikarya</taxon>
        <taxon>Basidiomycota</taxon>
        <taxon>Agaricomycotina</taxon>
        <taxon>Agaricomycetes</taxon>
        <taxon>Agaricomycetidae</taxon>
        <taxon>Agaricales</taxon>
        <taxon>Marasmiineae</taxon>
        <taxon>Omphalotaceae</taxon>
        <taxon>Lentinula</taxon>
    </lineage>
</organism>
<dbReference type="SUPFAM" id="SSF51230">
    <property type="entry name" value="Single hybrid motif"/>
    <property type="match status" value="1"/>
</dbReference>
<evidence type="ECO:0000256" key="2">
    <source>
        <dbReference type="ARBA" id="ARBA00022801"/>
    </source>
</evidence>
<dbReference type="Pfam" id="PF00364">
    <property type="entry name" value="Biotin_lipoyl"/>
    <property type="match status" value="1"/>
</dbReference>
<keyword evidence="1" id="KW-0547">Nucleotide-binding</keyword>
<dbReference type="Pfam" id="PF02682">
    <property type="entry name" value="CT_C_D"/>
    <property type="match status" value="1"/>
</dbReference>
<keyword evidence="2" id="KW-0378">Hydrolase</keyword>
<reference evidence="6 7" key="2">
    <citation type="submission" date="2017-02" db="EMBL/GenBank/DDBJ databases">
        <title>A genome survey and senescence transcriptome analysis in Lentinula edodes.</title>
        <authorList>
            <person name="Sakamoto Y."/>
            <person name="Nakade K."/>
            <person name="Sato S."/>
            <person name="Yoshida Y."/>
            <person name="Miyazaki K."/>
            <person name="Natsume S."/>
            <person name="Konno N."/>
        </authorList>
    </citation>
    <scope>NUCLEOTIDE SEQUENCE [LARGE SCALE GENOMIC DNA]</scope>
    <source>
        <strain evidence="6 7">NBRC 111202</strain>
    </source>
</reference>
<evidence type="ECO:0000256" key="3">
    <source>
        <dbReference type="ARBA" id="ARBA00022840"/>
    </source>
</evidence>
<evidence type="ECO:0000259" key="5">
    <source>
        <dbReference type="Pfam" id="PF02682"/>
    </source>
</evidence>
<name>A0A1Q3DW16_LENED</name>
<dbReference type="InterPro" id="IPR010016">
    <property type="entry name" value="PxpB"/>
</dbReference>
<protein>
    <submittedName>
        <fullName evidence="6">Urea carboxylase</fullName>
    </submittedName>
</protein>
<keyword evidence="7" id="KW-1185">Reference proteome</keyword>
<keyword evidence="3" id="KW-0067">ATP-binding</keyword>
<evidence type="ECO:0000313" key="6">
    <source>
        <dbReference type="EMBL" id="GAV99033.1"/>
    </source>
</evidence>
<proteinExistence type="predicted"/>
<dbReference type="AlphaFoldDB" id="A0A1Q3DW16"/>
<comment type="caution">
    <text evidence="6">The sequence shown here is derived from an EMBL/GenBank/DDBJ whole genome shotgun (WGS) entry which is preliminary data.</text>
</comment>
<feature type="domain" description="Carboxyltransferase" evidence="5">
    <location>
        <begin position="3"/>
        <end position="43"/>
    </location>
</feature>